<evidence type="ECO:0000313" key="13">
    <source>
        <dbReference type="Proteomes" id="UP000663873"/>
    </source>
</evidence>
<keyword evidence="6" id="KW-0245">EGF-like domain</keyword>
<evidence type="ECO:0000256" key="7">
    <source>
        <dbReference type="PROSITE-ProRule" id="PRU00124"/>
    </source>
</evidence>
<evidence type="ECO:0000256" key="2">
    <source>
        <dbReference type="ARBA" id="ARBA00022692"/>
    </source>
</evidence>
<evidence type="ECO:0000259" key="11">
    <source>
        <dbReference type="PROSITE" id="PS50262"/>
    </source>
</evidence>
<accession>A0A819WHN5</accession>
<dbReference type="Gene3D" id="1.20.1070.10">
    <property type="entry name" value="Rhodopsin 7-helix transmembrane proteins"/>
    <property type="match status" value="1"/>
</dbReference>
<dbReference type="Proteomes" id="UP000663873">
    <property type="component" value="Unassembled WGS sequence"/>
</dbReference>
<evidence type="ECO:0000256" key="3">
    <source>
        <dbReference type="ARBA" id="ARBA00022989"/>
    </source>
</evidence>
<dbReference type="PROSITE" id="PS50262">
    <property type="entry name" value="G_PROTEIN_RECEP_F1_2"/>
    <property type="match status" value="1"/>
</dbReference>
<feature type="disulfide bond" evidence="7">
    <location>
        <begin position="2481"/>
        <end position="2496"/>
    </location>
</feature>
<protein>
    <submittedName>
        <fullName evidence="12">Uncharacterized protein</fullName>
    </submittedName>
</protein>
<feature type="compositionally biased region" description="Low complexity" evidence="8">
    <location>
        <begin position="1410"/>
        <end position="1424"/>
    </location>
</feature>
<feature type="transmembrane region" description="Helical" evidence="9">
    <location>
        <begin position="3190"/>
        <end position="3212"/>
    </location>
</feature>
<feature type="domain" description="EGF-like" evidence="10">
    <location>
        <begin position="2799"/>
        <end position="2840"/>
    </location>
</feature>
<dbReference type="PANTHER" id="PTHR33487:SF1">
    <property type="entry name" value="CILIA- AND FLAGELLA-ASSOCIATED PROTEIN 54"/>
    <property type="match status" value="1"/>
</dbReference>
<dbReference type="Gene3D" id="4.10.400.10">
    <property type="entry name" value="Low-density Lipoprotein Receptor"/>
    <property type="match status" value="2"/>
</dbReference>
<feature type="transmembrane region" description="Helical" evidence="9">
    <location>
        <begin position="3287"/>
        <end position="3307"/>
    </location>
</feature>
<evidence type="ECO:0000313" key="12">
    <source>
        <dbReference type="EMBL" id="CAF4124639.1"/>
    </source>
</evidence>
<comment type="caution">
    <text evidence="6">Lacks conserved residue(s) required for the propagation of feature annotation.</text>
</comment>
<dbReference type="SMART" id="SM00192">
    <property type="entry name" value="LDLa"/>
    <property type="match status" value="5"/>
</dbReference>
<dbReference type="PRINTS" id="PR00261">
    <property type="entry name" value="LDLRECEPTOR"/>
</dbReference>
<dbReference type="PROSITE" id="PS00022">
    <property type="entry name" value="EGF_1"/>
    <property type="match status" value="4"/>
</dbReference>
<feature type="transmembrane region" description="Helical" evidence="9">
    <location>
        <begin position="3232"/>
        <end position="3258"/>
    </location>
</feature>
<keyword evidence="5 6" id="KW-1015">Disulfide bond</keyword>
<dbReference type="CDD" id="cd00112">
    <property type="entry name" value="LDLa"/>
    <property type="match status" value="2"/>
</dbReference>
<evidence type="ECO:0000256" key="9">
    <source>
        <dbReference type="SAM" id="Phobius"/>
    </source>
</evidence>
<feature type="region of interest" description="Disordered" evidence="8">
    <location>
        <begin position="1406"/>
        <end position="1428"/>
    </location>
</feature>
<dbReference type="SUPFAM" id="SSF57424">
    <property type="entry name" value="LDL receptor-like module"/>
    <property type="match status" value="1"/>
</dbReference>
<keyword evidence="13" id="KW-1185">Reference proteome</keyword>
<dbReference type="GO" id="GO:0016020">
    <property type="term" value="C:membrane"/>
    <property type="evidence" value="ECO:0007669"/>
    <property type="project" value="UniProtKB-SubCell"/>
</dbReference>
<dbReference type="SMART" id="SM00181">
    <property type="entry name" value="EGF"/>
    <property type="match status" value="4"/>
</dbReference>
<reference evidence="12" key="1">
    <citation type="submission" date="2021-02" db="EMBL/GenBank/DDBJ databases">
        <authorList>
            <person name="Nowell W R."/>
        </authorList>
    </citation>
    <scope>NUCLEOTIDE SEQUENCE</scope>
</reference>
<feature type="transmembrane region" description="Helical" evidence="9">
    <location>
        <begin position="3064"/>
        <end position="3087"/>
    </location>
</feature>
<dbReference type="CDD" id="cd00637">
    <property type="entry name" value="7tm_classA_rhodopsin-like"/>
    <property type="match status" value="1"/>
</dbReference>
<dbReference type="PANTHER" id="PTHR33487">
    <property type="entry name" value="CILIA- AND FLAGELLA-ASSOCIATED PROTEIN 54"/>
    <property type="match status" value="1"/>
</dbReference>
<feature type="disulfide bond" evidence="6">
    <location>
        <begin position="2752"/>
        <end position="2761"/>
    </location>
</feature>
<keyword evidence="4 9" id="KW-0472">Membrane</keyword>
<dbReference type="CDD" id="cd00054">
    <property type="entry name" value="EGF_CA"/>
    <property type="match status" value="1"/>
</dbReference>
<sequence length="3370" mass="389382">MKKKERNERAIDKLFNVLPDFYRQKQARKKFRRFITDELAWRSQYELLNGVYCLDHLPSVAKESNDKIQALLDDGCYRFDRINPNLLTYDQTNLIIRNVTDDELLDDLTLEQKFDFNFTQSDVKDRIEIINELLIGQISDPSIYLSQKGEEKLSVRDRKQISPGRPLQAKKLPISLSPRREVSDLNRPGTDPAFNDPYGFKRIRAYIDRFYAHYRRSIVFAYRSNNWTLLQNASKSFYDSLQKLTQYLSTTTLNKIFSLNALLSHGYQTMFIASELLLDMLYRTKPFYDNNNDKIINSNTNKLNQWFTNIECSWTGTTFNFEQPQDRNIFIDLRFIRKFILHSLHALYVAAKWEKLGTIAIKFNALSDHFFADLTSPLLIAAQTALTQQVRDRQNSIDQPHFDAAITALGRPIHPEDFYTLRPEKLFKIAHNKDGNRERIRSASTLSLGARLDPKGTDYYAQANRALELISIPLDVEFTRKLLRQALDKTYYSSRSISECRKMLAFYIYKQEQQLAKDFLIFIPLIANIPEHDNELPVKKEPTSTLHYRPLTAGEPLDFSPLVNNKIDTSPSAEIKKEAVIEAYETISKLLLGQNRPDQYCQVLTELGDLYFHCEKIMESKTAYCDVIDTILGCHDVVTTWFKNDTLKTLLSNRGQLLQKCGTWGCLLGAIVASKLAKYHIHLNCDQHLQTCLLSSYFLRSIFFYTLPHSEHDIDYATLFIDNSTYIWPGIQLTSDEFRLNPRSLMDTLAYICEALSRHDICLHILPVIALYDIFSVHCRNIQHTVQARLIRLRVLIQLDLFHEAHQIIQMLLDGQKLPSTQVSGRYQTSNADSIPLKLKPQYFDNSKSVTSDYNLGILDVLLLARLSPAMSRLYGSHLSIEFHYLLSLFFVRLASRIPVIANLNLFQSSELKQNLTATITDPRYKTMIGGSRITSASKLKLHTFHDETTRSFVHVKSYLVGTGKLFAERCLNVLQQTDEMARDYPSNLQSFEYQLLIDCLSLLSECAHQCHLDQLAARYAMEGLKILSMIGEDNIYEKKVASGSAKRKPSYPRLSAVSRYPRKKLNALNILFNTRYSHNLNVYAWLKQSASLCQIMLHQINALGKVKGTDDYIREEFANVNVYIEHGLNESEEYQCESMKATFLLYKALYNLSELVNINENIQELNTALQLFQSVLVVKQNNIISTDILYKKSLTQILLWEHQCVQDLDGTVLKLIAEKENDKLQAPIVDFFVQMRERIQMTNSSHPLDWFAMPILPLNNIYSSLLLPFVFAKLRIATIVADYAYRSLNENPTMNDLYENVQTLFRQCLTLNQTIAEHYVNIDYECLLHLARISRLQKRTALTTSTITIPLKTIVQQLLDAIRLCYLSTNDSQFIQTCYFELASVLLEYTNISVGKSRQLSAKSFPIAESTEQPSTPTTTERPSILKQRPTNVRSSIGIVGDNARRQQQQQLKQAAAVAIRAATQIAVNQKHRVQLPGLAEEFSDTNEVNWPIYIAGDILGYFVLPERRRIYRSEAEREILTLAPHFEAKTLPESFDSKLDRLSIAAAQDITWLHLLNYQNAVGKRTDNRQLLSFDCDAVGRSNLFFLHVFPRFVGATQTLQSLSHYSSQCVAIYPSEIYIQNVVQITSSSTDKLPQRASISSARTLRSAQTSASGINLIQDEDLGHCPNINLTMIKRELPDYQPAAAFSLAWYSSNTIRINTKQIQNEESSTIYGFYTTAKDDFINVVSISLDHLLNLYKRYLPIAQVAETDPKQINQTQIQSILQELFTLLTEHEESVKTSDNAKKESQEKPHLSDSKAYVELECFLNAKFGAQTMLFQWITTTTCHLNLYDTDLTCEHQSLQYNCLNYYVYREKIAYQELQDVTNEIISYCFRPENMDDKLFIEASVDVHSRNVSFEELRLENITSQQLLLWSIPIYIAEQYQLYINEPTLSLNKYFYNCTEPWFGLKCQYSFEFNESMFFDKIVDNAFLTRKSYVESTEIVVQVPCYVLLNCHRYGQIWCLDWREVCNGHIDCFDEGADEEYCFDMEINECEDNEYRCHNGLCISEQLWEDGEGDVDCLDRSDEAVSVIYLDTCFRDPTFHCEEHTCNSKQNLESFPCGDGRCVAKFGECHNGRHELLINFMTTKGNLTDECWIAMICKTKLSRQANGTWCESLLISNSIDEFFQQCGSIIQFPTIPLYYGHVYFFYEKPHSQEDLNQTFVPIYICYDQQLRDFIEPILTSENLPCTDDHKQDWNFDQFPNRWAYITLWIEDYFRSSLIHHAIINRTTNYTDHSSMYHCQNSIKIISMHRILDTIDDCVEGDDETYQHSCSLNDRYRKQCPNEEKCWSPIATDGICPQDNIFLFQKEVPFEHVCDGMKTHIARDEAGEEIHEELGCQAEWCDNMYARCDWFWSCSDGRDENNCSRTRCSTGTFPCISSINDSVICLPSESVENGIIECLGGADEQKQCRTSSTVFEKPMRFRCRNDDTCLVLSQLCNGKDDCSNRHDEKMCSTPPVACNKRSAHNYSEIAELLCRTNEGENRRSLYFSVHTSPNYPTLEKADVNEITRWPVSQSPTTNDDTPSIENNVWPWYCHRGVVIHIWNKNSSYNKACVCPPSYYGNLCQYQNQRISITLRMTAMNKLATYVVVIMLIDDDDERQEIDVYDQFIYIPIQSCSIRYNRYLLFATRPKTLSKKYSIRIDVFEQNKLTYIGSWHFSIDFLFLPVNRLAVQLDILNYMIQTSSNCKMICQHGSCVKYFNKEKYFCRCFAGWSGIYCNISIKCQSCFSDSICIGSTKNQPICVCPTDKFGPRCLLQSTCPVNACQNNGKCIPADVTIPGSEYTCLCSDEFFGKKCQFFKAKIDVSLNNINVPSYVVAYFFTLSNQSHPISTIILRKLTLFQYIVTFKISAPFHIMIIQSNNKYYLAALQQTPKLHISTSINPKQECISSELLFNSTILEKYKYVPMSSYYKLCGDRHDLTCFVHEVFLCLCTKDHHANCLKFSRYKNFQCPMKNYCQNEAECLQDHPTCPSTRICLCPNCFFGPQCQFYAKGLGSTLDEILGYEFRKNLSLSKQPVTVKVSLILTMVIFLIGIVNCILSIITFSREKTRQVGCGTYLLASSIASLTIMILFILKFWFLFLSHQNLLSKNTQQFINNANCMFIEPCLKITSYLNNWFNAFVAIERTMSIYQGVYFNRSKSKNISRIAVILLPIIMGCLFVPQLVNLHVFEDKNEERSWCVVNYFPWLQAYSYTLIFLHYFAPLSINLWSTILIVIESTRQRVRSKRDKDFWKHFKIKFKQYKHLIISPIIIVGLTLPHLIISIILDCNKSSSLLWFYLIGYFLSFIPAAFVFIIFILPSQVYTNELKQIIFHLQGRYSCIKCITSRL</sequence>
<keyword evidence="3 9" id="KW-1133">Transmembrane helix</keyword>
<evidence type="ECO:0000256" key="4">
    <source>
        <dbReference type="ARBA" id="ARBA00023136"/>
    </source>
</evidence>
<evidence type="ECO:0000259" key="10">
    <source>
        <dbReference type="PROSITE" id="PS50026"/>
    </source>
</evidence>
<feature type="disulfide bond" evidence="6">
    <location>
        <begin position="2830"/>
        <end position="2839"/>
    </location>
</feature>
<dbReference type="InterPro" id="IPR000742">
    <property type="entry name" value="EGF"/>
</dbReference>
<evidence type="ECO:0000256" key="6">
    <source>
        <dbReference type="PROSITE-ProRule" id="PRU00076"/>
    </source>
</evidence>
<dbReference type="PROSITE" id="PS50026">
    <property type="entry name" value="EGF_3"/>
    <property type="match status" value="2"/>
</dbReference>
<feature type="disulfide bond" evidence="7">
    <location>
        <begin position="2036"/>
        <end position="2048"/>
    </location>
</feature>
<feature type="domain" description="EGF-like" evidence="10">
    <location>
        <begin position="2726"/>
        <end position="2762"/>
    </location>
</feature>
<comment type="subcellular location">
    <subcellularLocation>
        <location evidence="1">Membrane</location>
    </subcellularLocation>
</comment>
<evidence type="ECO:0000256" key="8">
    <source>
        <dbReference type="SAM" id="MobiDB-lite"/>
    </source>
</evidence>
<dbReference type="Gene3D" id="2.10.25.10">
    <property type="entry name" value="Laminin"/>
    <property type="match status" value="1"/>
</dbReference>
<feature type="domain" description="G-protein coupled receptors family 1 profile" evidence="11">
    <location>
        <begin position="3079"/>
        <end position="3338"/>
    </location>
</feature>
<evidence type="ECO:0000256" key="1">
    <source>
        <dbReference type="ARBA" id="ARBA00004370"/>
    </source>
</evidence>
<feature type="transmembrane region" description="Helical" evidence="9">
    <location>
        <begin position="3099"/>
        <end position="3123"/>
    </location>
</feature>
<feature type="transmembrane region" description="Helical" evidence="9">
    <location>
        <begin position="3319"/>
        <end position="3340"/>
    </location>
</feature>
<dbReference type="PROSITE" id="PS01186">
    <property type="entry name" value="EGF_2"/>
    <property type="match status" value="1"/>
</dbReference>
<evidence type="ECO:0000256" key="5">
    <source>
        <dbReference type="ARBA" id="ARBA00023157"/>
    </source>
</evidence>
<dbReference type="InterPro" id="IPR036055">
    <property type="entry name" value="LDL_receptor-like_sf"/>
</dbReference>
<dbReference type="InterPro" id="IPR017452">
    <property type="entry name" value="GPCR_Rhodpsn_7TM"/>
</dbReference>
<dbReference type="EMBL" id="CAJOBP010000113">
    <property type="protein sequence ID" value="CAF4124639.1"/>
    <property type="molecule type" value="Genomic_DNA"/>
</dbReference>
<dbReference type="InterPro" id="IPR002172">
    <property type="entry name" value="LDrepeatLR_classA_rpt"/>
</dbReference>
<organism evidence="12 13">
    <name type="scientific">Rotaria socialis</name>
    <dbReference type="NCBI Taxonomy" id="392032"/>
    <lineage>
        <taxon>Eukaryota</taxon>
        <taxon>Metazoa</taxon>
        <taxon>Spiralia</taxon>
        <taxon>Gnathifera</taxon>
        <taxon>Rotifera</taxon>
        <taxon>Eurotatoria</taxon>
        <taxon>Bdelloidea</taxon>
        <taxon>Philodinida</taxon>
        <taxon>Philodinidae</taxon>
        <taxon>Rotaria</taxon>
    </lineage>
</organism>
<dbReference type="SUPFAM" id="SSF57196">
    <property type="entry name" value="EGF/Laminin"/>
    <property type="match status" value="1"/>
</dbReference>
<keyword evidence="2 9" id="KW-0812">Transmembrane</keyword>
<dbReference type="GO" id="GO:0060271">
    <property type="term" value="P:cilium assembly"/>
    <property type="evidence" value="ECO:0007669"/>
    <property type="project" value="TreeGrafter"/>
</dbReference>
<dbReference type="SUPFAM" id="SSF81321">
    <property type="entry name" value="Family A G protein-coupled receptor-like"/>
    <property type="match status" value="1"/>
</dbReference>
<comment type="caution">
    <text evidence="12">The sequence shown here is derived from an EMBL/GenBank/DDBJ whole genome shotgun (WGS) entry which is preliminary data.</text>
</comment>
<name>A0A819WHN5_9BILA</name>
<proteinExistence type="predicted"/>
<gene>
    <name evidence="12" type="ORF">UJA718_LOCUS1795</name>
</gene>
<dbReference type="PROSITE" id="PS50068">
    <property type="entry name" value="LDLRA_2"/>
    <property type="match status" value="2"/>
</dbReference>